<dbReference type="GO" id="GO:0048315">
    <property type="term" value="P:conidium formation"/>
    <property type="evidence" value="ECO:0007669"/>
    <property type="project" value="UniProtKB-KW"/>
</dbReference>
<dbReference type="InterPro" id="IPR029790">
    <property type="entry name" value="EFG1/Phd1/StuA"/>
</dbReference>
<dbReference type="GO" id="GO:0030435">
    <property type="term" value="P:sporulation resulting in formation of a cellular spore"/>
    <property type="evidence" value="ECO:0007669"/>
    <property type="project" value="UniProtKB-KW"/>
</dbReference>
<keyword evidence="7" id="KW-0539">Nucleus</keyword>
<dbReference type="GO" id="GO:0003700">
    <property type="term" value="F:DNA-binding transcription factor activity"/>
    <property type="evidence" value="ECO:0007669"/>
    <property type="project" value="TreeGrafter"/>
</dbReference>
<proteinExistence type="inferred from homology"/>
<dbReference type="SUPFAM" id="SSF54616">
    <property type="entry name" value="DNA-binding domain of Mlu1-box binding protein MBP1"/>
    <property type="match status" value="1"/>
</dbReference>
<dbReference type="Pfam" id="PF04383">
    <property type="entry name" value="KilA-N"/>
    <property type="match status" value="1"/>
</dbReference>
<keyword evidence="5" id="KW-0238">DNA-binding</keyword>
<evidence type="ECO:0000256" key="3">
    <source>
        <dbReference type="ARBA" id="ARBA00022969"/>
    </source>
</evidence>
<dbReference type="AlphaFoldDB" id="A0AAN6P8J9"/>
<keyword evidence="4" id="KW-0805">Transcription regulation</keyword>
<evidence type="ECO:0000313" key="11">
    <source>
        <dbReference type="EMBL" id="KAK4033751.1"/>
    </source>
</evidence>
<dbReference type="FunFam" id="3.10.260.10:FF:000003">
    <property type="entry name" value="Ascospore maturation 1 protein"/>
    <property type="match status" value="1"/>
</dbReference>
<reference evidence="12" key="1">
    <citation type="journal article" date="2023" name="Mol. Phylogenet. Evol.">
        <title>Genome-scale phylogeny and comparative genomics of the fungal order Sordariales.</title>
        <authorList>
            <person name="Hensen N."/>
            <person name="Bonometti L."/>
            <person name="Westerberg I."/>
            <person name="Brannstrom I.O."/>
            <person name="Guillou S."/>
            <person name="Cros-Aarteil S."/>
            <person name="Calhoun S."/>
            <person name="Haridas S."/>
            <person name="Kuo A."/>
            <person name="Mondo S."/>
            <person name="Pangilinan J."/>
            <person name="Riley R."/>
            <person name="LaButti K."/>
            <person name="Andreopoulos B."/>
            <person name="Lipzen A."/>
            <person name="Chen C."/>
            <person name="Yan M."/>
            <person name="Daum C."/>
            <person name="Ng V."/>
            <person name="Clum A."/>
            <person name="Steindorff A."/>
            <person name="Ohm R.A."/>
            <person name="Martin F."/>
            <person name="Silar P."/>
            <person name="Natvig D.O."/>
            <person name="Lalanne C."/>
            <person name="Gautier V."/>
            <person name="Ament-Velasquez S.L."/>
            <person name="Kruys A."/>
            <person name="Hutchinson M.I."/>
            <person name="Powell A.J."/>
            <person name="Barry K."/>
            <person name="Miller A.N."/>
            <person name="Grigoriev I.V."/>
            <person name="Debuchy R."/>
            <person name="Gladieux P."/>
            <person name="Hiltunen Thoren M."/>
            <person name="Johannesson H."/>
        </authorList>
    </citation>
    <scope>NUCLEOTIDE SEQUENCE [LARGE SCALE GENOMIC DNA]</scope>
    <source>
        <strain evidence="12">CBS 284.82</strain>
    </source>
</reference>
<evidence type="ECO:0000256" key="5">
    <source>
        <dbReference type="ARBA" id="ARBA00023125"/>
    </source>
</evidence>
<feature type="compositionally biased region" description="Pro residues" evidence="9">
    <location>
        <begin position="397"/>
        <end position="411"/>
    </location>
</feature>
<evidence type="ECO:0000256" key="2">
    <source>
        <dbReference type="ARBA" id="ARBA00007247"/>
    </source>
</evidence>
<feature type="compositionally biased region" description="Polar residues" evidence="9">
    <location>
        <begin position="577"/>
        <end position="589"/>
    </location>
</feature>
<dbReference type="GO" id="GO:0045944">
    <property type="term" value="P:positive regulation of transcription by RNA polymerase II"/>
    <property type="evidence" value="ECO:0007669"/>
    <property type="project" value="TreeGrafter"/>
</dbReference>
<gene>
    <name evidence="11" type="ORF">C8A01DRAFT_49730</name>
</gene>
<dbReference type="PANTHER" id="PTHR47792">
    <property type="entry name" value="PROTEIN SOK2-RELATED"/>
    <property type="match status" value="1"/>
</dbReference>
<evidence type="ECO:0000256" key="6">
    <source>
        <dbReference type="ARBA" id="ARBA00023163"/>
    </source>
</evidence>
<dbReference type="Proteomes" id="UP001303115">
    <property type="component" value="Unassembled WGS sequence"/>
</dbReference>
<accession>A0AAN6P8J9</accession>
<dbReference type="InterPro" id="IPR036887">
    <property type="entry name" value="HTH_APSES_sf"/>
</dbReference>
<keyword evidence="6" id="KW-0804">Transcription</keyword>
<feature type="region of interest" description="Disordered" evidence="9">
    <location>
        <begin position="1"/>
        <end position="111"/>
    </location>
</feature>
<dbReference type="GO" id="GO:0043565">
    <property type="term" value="F:sequence-specific DNA binding"/>
    <property type="evidence" value="ECO:0007669"/>
    <property type="project" value="TreeGrafter"/>
</dbReference>
<dbReference type="PANTHER" id="PTHR47792:SF1">
    <property type="entry name" value="PROTEIN SOK2-RELATED"/>
    <property type="match status" value="1"/>
</dbReference>
<sequence>MPAPNGQPPSAYDHYPAMNPGGPEMYYQGHMSTGQAPPPQTVTSPYTHQPPHPHHPQQPPLLQPGPGQYPAPPYGSQYTYANGLNPPAGPQVSNPLSAPQPVLPLPSVSQPAMGSSAYANGTYDLTGQMAPPGMKPRVTATLWEDEGSLCFQVEARGICVARREDNHMINGTKLLNVAGMTRGRRDGILKSEKVRHVVKIGPMHLKGVWIPYERALDFANKEKITELLYPLFVHNIGSMLCHPSNQGGRTSQAMAAVAQRKQQEMRSGQPAPGLPSLQQQHHHALALPGPHPLSSHPSSMGRPTLDRANSFPTPPTSASAVMGSMGGSENFQWGQQGMANGHGPSQISIDTSLTNNGRSLPNTPATTPPGSTIQSMHAYPPVSQSYDTSRQMYQPSAPAPSSYPPPNPSPQERPMYAHTSYVKSEMGPPSNRAGGPNGEHVDSKPANGIMHAGQGEAGAVAEEEADHEHDGEYTHDSGAYDTNRGSYNYNAAPAASLQNDHAHLSPDMQGSPHQAGSGRATPRTAAAPQSYYAPQGYNTPPRVGQTSSNLYSVMSNERASTNGASANDVYASQGDMSGSMQNGYQSQAPALNGVKRGRDDDDDRGEMKRRKGMLDGAGSMPSPTFNNQMAQSTTAIAGQRRR</sequence>
<dbReference type="Gene3D" id="3.10.260.10">
    <property type="entry name" value="Transcription regulator HTH, APSES-type DNA-binding domain"/>
    <property type="match status" value="1"/>
</dbReference>
<keyword evidence="8" id="KW-0183">Conidiation</keyword>
<dbReference type="PROSITE" id="PS51299">
    <property type="entry name" value="HTH_APSES"/>
    <property type="match status" value="1"/>
</dbReference>
<evidence type="ECO:0000313" key="12">
    <source>
        <dbReference type="Proteomes" id="UP001303115"/>
    </source>
</evidence>
<keyword evidence="3" id="KW-0749">Sporulation</keyword>
<comment type="similarity">
    <text evidence="2">Belongs to the EFG1/PHD1/stuA family.</text>
</comment>
<feature type="compositionally biased region" description="Polar residues" evidence="9">
    <location>
        <begin position="329"/>
        <end position="375"/>
    </location>
</feature>
<feature type="compositionally biased region" description="Polar residues" evidence="9">
    <location>
        <begin position="382"/>
        <end position="392"/>
    </location>
</feature>
<dbReference type="GO" id="GO:0005634">
    <property type="term" value="C:nucleus"/>
    <property type="evidence" value="ECO:0007669"/>
    <property type="project" value="UniProtKB-SubCell"/>
</dbReference>
<feature type="region of interest" description="Disordered" evidence="9">
    <location>
        <begin position="244"/>
        <end position="485"/>
    </location>
</feature>
<dbReference type="EMBL" id="MU854512">
    <property type="protein sequence ID" value="KAK4033751.1"/>
    <property type="molecule type" value="Genomic_DNA"/>
</dbReference>
<feature type="domain" description="HTH APSES-type" evidence="10">
    <location>
        <begin position="137"/>
        <end position="243"/>
    </location>
</feature>
<name>A0AAN6P8J9_9PEZI</name>
<organism evidence="11 12">
    <name type="scientific">Parachaetomium inaequale</name>
    <dbReference type="NCBI Taxonomy" id="2588326"/>
    <lineage>
        <taxon>Eukaryota</taxon>
        <taxon>Fungi</taxon>
        <taxon>Dikarya</taxon>
        <taxon>Ascomycota</taxon>
        <taxon>Pezizomycotina</taxon>
        <taxon>Sordariomycetes</taxon>
        <taxon>Sordariomycetidae</taxon>
        <taxon>Sordariales</taxon>
        <taxon>Chaetomiaceae</taxon>
        <taxon>Parachaetomium</taxon>
    </lineage>
</organism>
<feature type="compositionally biased region" description="Polar residues" evidence="9">
    <location>
        <begin position="244"/>
        <end position="253"/>
    </location>
</feature>
<evidence type="ECO:0000256" key="7">
    <source>
        <dbReference type="ARBA" id="ARBA00023242"/>
    </source>
</evidence>
<comment type="subcellular location">
    <subcellularLocation>
        <location evidence="1">Nucleus</location>
    </subcellularLocation>
</comment>
<evidence type="ECO:0000256" key="8">
    <source>
        <dbReference type="ARBA" id="ARBA00023321"/>
    </source>
</evidence>
<comment type="caution">
    <text evidence="11">The sequence shown here is derived from an EMBL/GenBank/DDBJ whole genome shotgun (WGS) entry which is preliminary data.</text>
</comment>
<feature type="compositionally biased region" description="Low complexity" evidence="9">
    <location>
        <begin position="285"/>
        <end position="299"/>
    </location>
</feature>
<feature type="compositionally biased region" description="Basic and acidic residues" evidence="9">
    <location>
        <begin position="466"/>
        <end position="475"/>
    </location>
</feature>
<dbReference type="InterPro" id="IPR018004">
    <property type="entry name" value="KilA/APSES_HTH"/>
</dbReference>
<feature type="compositionally biased region" description="Pro residues" evidence="9">
    <location>
        <begin position="56"/>
        <end position="73"/>
    </location>
</feature>
<feature type="compositionally biased region" description="Low complexity" evidence="9">
    <location>
        <begin position="451"/>
        <end position="460"/>
    </location>
</feature>
<feature type="compositionally biased region" description="Polar residues" evidence="9">
    <location>
        <begin position="621"/>
        <end position="636"/>
    </location>
</feature>
<feature type="region of interest" description="Disordered" evidence="9">
    <location>
        <begin position="501"/>
        <end position="526"/>
    </location>
</feature>
<dbReference type="SMART" id="SM01252">
    <property type="entry name" value="KilA-N"/>
    <property type="match status" value="1"/>
</dbReference>
<protein>
    <submittedName>
        <fullName evidence="11">Cell pattern formation-associated protein stuA</fullName>
    </submittedName>
</protein>
<evidence type="ECO:0000256" key="1">
    <source>
        <dbReference type="ARBA" id="ARBA00004123"/>
    </source>
</evidence>
<evidence type="ECO:0000256" key="4">
    <source>
        <dbReference type="ARBA" id="ARBA00023015"/>
    </source>
</evidence>
<feature type="region of interest" description="Disordered" evidence="9">
    <location>
        <begin position="577"/>
        <end position="642"/>
    </location>
</feature>
<dbReference type="InterPro" id="IPR003163">
    <property type="entry name" value="Tscrpt_reg_HTH_APSES-type"/>
</dbReference>
<evidence type="ECO:0000259" key="10">
    <source>
        <dbReference type="PROSITE" id="PS51299"/>
    </source>
</evidence>
<keyword evidence="12" id="KW-1185">Reference proteome</keyword>
<evidence type="ECO:0000256" key="9">
    <source>
        <dbReference type="SAM" id="MobiDB-lite"/>
    </source>
</evidence>